<dbReference type="PANTHER" id="PTHR23513:SF11">
    <property type="entry name" value="STAPHYLOFERRIN A TRANSPORTER"/>
    <property type="match status" value="1"/>
</dbReference>
<dbReference type="RefSeq" id="WP_151646658.1">
    <property type="nucleotide sequence ID" value="NZ_CP044543.1"/>
</dbReference>
<evidence type="ECO:0000256" key="7">
    <source>
        <dbReference type="SAM" id="Phobius"/>
    </source>
</evidence>
<dbReference type="PROSITE" id="PS50850">
    <property type="entry name" value="MFS"/>
    <property type="match status" value="1"/>
</dbReference>
<dbReference type="Gene3D" id="1.20.1250.20">
    <property type="entry name" value="MFS general substrate transporter like domains"/>
    <property type="match status" value="1"/>
</dbReference>
<feature type="transmembrane region" description="Helical" evidence="7">
    <location>
        <begin position="123"/>
        <end position="143"/>
    </location>
</feature>
<feature type="transmembrane region" description="Helical" evidence="7">
    <location>
        <begin position="155"/>
        <end position="174"/>
    </location>
</feature>
<dbReference type="Proteomes" id="UP000325641">
    <property type="component" value="Chromosome"/>
</dbReference>
<sequence>MASADKRLSGQQGASTNVKASPWAPFQHRVFAMLWVAAVVSNVGGWMYSAASSWLMTNLDASPLMVSLVQAANALPMFLLAVPAGALADIIDRRRFIIVLEILITVVSAIFAALVSADLVSPATLLLFTFLISLFGALEAPAWQSIVPQLVSKQDLAPAIAANSVGINISRAIGPAIGGVIIIGFGIAAPFWLNAISNLGVIGVLLWWRSPQKHMDNMPAERFTSAIRTGFRYVRHNRSLRATLAPAVGFFLFASAYWALLPLLARNQLVGGPELYGALLGAIGVGAVGGAFVLPWLKAKIGANALVAAGEVGTAVTLVFFGFAREPILALSASLIAGVSWIAVLASLNISAQYALPDWVRGRGLAMYVTVFFGTLTIGSVLWGQVAGMVGLPLAHFIAAGGAIVAIPATWRWKLRTGRGPDLTPSMHWPMPIVARHVEDDRGPVLVTVEYRINPDDREAFLAALERLEHERRRDGAYAWGIFEDTAEEGRFLETFLVESWLEHLRQHKRVTNADRILQETVHRHVHCKPKVTHLIAAELPRKPTNETLS</sequence>
<dbReference type="InterPro" id="IPR020846">
    <property type="entry name" value="MFS_dom"/>
</dbReference>
<feature type="transmembrane region" description="Helical" evidence="7">
    <location>
        <begin position="98"/>
        <end position="117"/>
    </location>
</feature>
<evidence type="ECO:0000256" key="6">
    <source>
        <dbReference type="ARBA" id="ARBA00023136"/>
    </source>
</evidence>
<accession>A0A5P6P727</accession>
<keyword evidence="3" id="KW-1003">Cell membrane</keyword>
<feature type="transmembrane region" description="Helical" evidence="7">
    <location>
        <begin position="329"/>
        <end position="352"/>
    </location>
</feature>
<keyword evidence="4 7" id="KW-0812">Transmembrane</keyword>
<dbReference type="PANTHER" id="PTHR23513">
    <property type="entry name" value="INTEGRAL MEMBRANE EFFLUX PROTEIN-RELATED"/>
    <property type="match status" value="1"/>
</dbReference>
<gene>
    <name evidence="9" type="ORF">F8237_17805</name>
</gene>
<feature type="transmembrane region" description="Helical" evidence="7">
    <location>
        <begin position="68"/>
        <end position="91"/>
    </location>
</feature>
<dbReference type="AlphaFoldDB" id="A0A5P6P727"/>
<feature type="transmembrane region" description="Helical" evidence="7">
    <location>
        <begin position="390"/>
        <end position="411"/>
    </location>
</feature>
<evidence type="ECO:0000256" key="4">
    <source>
        <dbReference type="ARBA" id="ARBA00022692"/>
    </source>
</evidence>
<evidence type="ECO:0000256" key="1">
    <source>
        <dbReference type="ARBA" id="ARBA00004651"/>
    </source>
</evidence>
<feature type="transmembrane region" description="Helical" evidence="7">
    <location>
        <begin position="364"/>
        <end position="384"/>
    </location>
</feature>
<feature type="domain" description="Major facilitator superfamily (MFS) profile" evidence="8">
    <location>
        <begin position="30"/>
        <end position="418"/>
    </location>
</feature>
<dbReference type="CDD" id="cd06173">
    <property type="entry name" value="MFS_MefA_like"/>
    <property type="match status" value="1"/>
</dbReference>
<reference evidence="10" key="1">
    <citation type="submission" date="2019-10" db="EMBL/GenBank/DDBJ databases">
        <title>Complete Genome Sequence of Bradyrhizobium betae type strain PL7HG1T.</title>
        <authorList>
            <person name="Bromfield E.S.P."/>
            <person name="Cloutier S."/>
        </authorList>
    </citation>
    <scope>NUCLEOTIDE SEQUENCE [LARGE SCALE GENOMIC DNA]</scope>
    <source>
        <strain evidence="10">PL7HG1</strain>
    </source>
</reference>
<feature type="transmembrane region" description="Helical" evidence="7">
    <location>
        <begin position="30"/>
        <end position="48"/>
    </location>
</feature>
<evidence type="ECO:0000256" key="3">
    <source>
        <dbReference type="ARBA" id="ARBA00022475"/>
    </source>
</evidence>
<dbReference type="OrthoDB" id="9809918at2"/>
<dbReference type="Pfam" id="PF05977">
    <property type="entry name" value="MFS_3"/>
    <property type="match status" value="1"/>
</dbReference>
<evidence type="ECO:0000256" key="5">
    <source>
        <dbReference type="ARBA" id="ARBA00022989"/>
    </source>
</evidence>
<dbReference type="KEGG" id="bbet:F8237_17805"/>
<evidence type="ECO:0000256" key="2">
    <source>
        <dbReference type="ARBA" id="ARBA00022448"/>
    </source>
</evidence>
<dbReference type="GO" id="GO:0005886">
    <property type="term" value="C:plasma membrane"/>
    <property type="evidence" value="ECO:0007669"/>
    <property type="project" value="UniProtKB-SubCell"/>
</dbReference>
<dbReference type="GO" id="GO:0022857">
    <property type="term" value="F:transmembrane transporter activity"/>
    <property type="evidence" value="ECO:0007669"/>
    <property type="project" value="InterPro"/>
</dbReference>
<dbReference type="InterPro" id="IPR036259">
    <property type="entry name" value="MFS_trans_sf"/>
</dbReference>
<feature type="transmembrane region" description="Helical" evidence="7">
    <location>
        <begin position="275"/>
        <end position="294"/>
    </location>
</feature>
<name>A0A5P6P727_9BRAD</name>
<keyword evidence="5 7" id="KW-1133">Transmembrane helix</keyword>
<organism evidence="9 10">
    <name type="scientific">Bradyrhizobium betae</name>
    <dbReference type="NCBI Taxonomy" id="244734"/>
    <lineage>
        <taxon>Bacteria</taxon>
        <taxon>Pseudomonadati</taxon>
        <taxon>Pseudomonadota</taxon>
        <taxon>Alphaproteobacteria</taxon>
        <taxon>Hyphomicrobiales</taxon>
        <taxon>Nitrobacteraceae</taxon>
        <taxon>Bradyrhizobium</taxon>
    </lineage>
</organism>
<dbReference type="InterPro" id="IPR010290">
    <property type="entry name" value="TM_effector"/>
</dbReference>
<evidence type="ECO:0000313" key="10">
    <source>
        <dbReference type="Proteomes" id="UP000325641"/>
    </source>
</evidence>
<keyword evidence="2" id="KW-0813">Transport</keyword>
<evidence type="ECO:0000259" key="8">
    <source>
        <dbReference type="PROSITE" id="PS50850"/>
    </source>
</evidence>
<proteinExistence type="predicted"/>
<feature type="transmembrane region" description="Helical" evidence="7">
    <location>
        <begin position="242"/>
        <end position="263"/>
    </location>
</feature>
<comment type="subcellular location">
    <subcellularLocation>
        <location evidence="1">Cell membrane</location>
        <topology evidence="1">Multi-pass membrane protein</topology>
    </subcellularLocation>
</comment>
<evidence type="ECO:0000313" key="9">
    <source>
        <dbReference type="EMBL" id="QFI74091.1"/>
    </source>
</evidence>
<dbReference type="SUPFAM" id="SSF103473">
    <property type="entry name" value="MFS general substrate transporter"/>
    <property type="match status" value="1"/>
</dbReference>
<dbReference type="EMBL" id="CP044543">
    <property type="protein sequence ID" value="QFI74091.1"/>
    <property type="molecule type" value="Genomic_DNA"/>
</dbReference>
<protein>
    <submittedName>
        <fullName evidence="9">MFS transporter</fullName>
    </submittedName>
</protein>
<feature type="transmembrane region" description="Helical" evidence="7">
    <location>
        <begin position="180"/>
        <end position="208"/>
    </location>
</feature>
<keyword evidence="6 7" id="KW-0472">Membrane</keyword>
<feature type="transmembrane region" description="Helical" evidence="7">
    <location>
        <begin position="301"/>
        <end position="323"/>
    </location>
</feature>